<reference evidence="1" key="1">
    <citation type="submission" date="2021-06" db="EMBL/GenBank/DDBJ databases">
        <authorList>
            <person name="Kallberg Y."/>
            <person name="Tangrot J."/>
            <person name="Rosling A."/>
        </authorList>
    </citation>
    <scope>NUCLEOTIDE SEQUENCE</scope>
    <source>
        <strain evidence="1">UK204</strain>
    </source>
</reference>
<name>A0A9N9B821_9GLOM</name>
<sequence>MKMHVCENNKEPEFSANYSDVKACLESFPYDREIAESTIETIKKTFQGFFVYLSKAKEEPQQGYSFRAVDLIKELDALLLKNYTLEYQFMSKVKSLIDELKDVHTEFYPLCYMTAFDYNNSHIDCEVTHIDGRPSMEVIKEFADTVINLSKDAGVRFNEALVALKNNNNGDRIISASIFTSRIGYSLLPEKSSIEYTLVCANDVKTKFVREWKIGSLYYDRFNTSEDFRNEFCQEIPTILSDEISKMYEPKIYNQPMSDVELVHVTIMASFYILSDNKTGVVVIPTVMTPEDEIVNEMFELQIGFDLLEDRGVTKIILDFHENGGGIIELALFFVYLLFPDSSPDFDNDMVVSELSRAALEAASSQPNAEQVRGELTMPPLDLGAKDLIRWAAKTVRSIFSTSYFNIYGYKDPNTENHFRTVEEFIGNHTYIRGGTPTSFTSKFIDRDIQEFSLFVKLLSGNINEYKWKSEDIIILTNGLCGSSCSLITHRMAEKFNVSTIAVGGFKDTPLSYASFPGSQVLDLDQIRDELTFNGLLQNETLKDLIPQPFLFPAILRFTFKEIYDIVNKDNILEYTYKPAKHRLYYDEKSARDPSRLWLEAVKANQNVATN</sequence>
<evidence type="ECO:0000313" key="2">
    <source>
        <dbReference type="Proteomes" id="UP000789570"/>
    </source>
</evidence>
<dbReference type="Proteomes" id="UP000789570">
    <property type="component" value="Unassembled WGS sequence"/>
</dbReference>
<dbReference type="InterPro" id="IPR052766">
    <property type="entry name" value="S41A_metabolite_peptidase"/>
</dbReference>
<organism evidence="1 2">
    <name type="scientific">Funneliformis caledonium</name>
    <dbReference type="NCBI Taxonomy" id="1117310"/>
    <lineage>
        <taxon>Eukaryota</taxon>
        <taxon>Fungi</taxon>
        <taxon>Fungi incertae sedis</taxon>
        <taxon>Mucoromycota</taxon>
        <taxon>Glomeromycotina</taxon>
        <taxon>Glomeromycetes</taxon>
        <taxon>Glomerales</taxon>
        <taxon>Glomeraceae</taxon>
        <taxon>Funneliformis</taxon>
    </lineage>
</organism>
<dbReference type="SUPFAM" id="SSF52096">
    <property type="entry name" value="ClpP/crotonase"/>
    <property type="match status" value="1"/>
</dbReference>
<comment type="caution">
    <text evidence="1">The sequence shown here is derived from an EMBL/GenBank/DDBJ whole genome shotgun (WGS) entry which is preliminary data.</text>
</comment>
<dbReference type="InterPro" id="IPR029045">
    <property type="entry name" value="ClpP/crotonase-like_dom_sf"/>
</dbReference>
<dbReference type="EMBL" id="CAJVPQ010001513">
    <property type="protein sequence ID" value="CAG8556644.1"/>
    <property type="molecule type" value="Genomic_DNA"/>
</dbReference>
<dbReference type="OrthoDB" id="27214at2759"/>
<keyword evidence="2" id="KW-1185">Reference proteome</keyword>
<accession>A0A9N9B821</accession>
<dbReference type="PANTHER" id="PTHR37049:SF4">
    <property type="entry name" value="RHODANESE DOMAIN-CONTAINING PROTEIN"/>
    <property type="match status" value="1"/>
</dbReference>
<proteinExistence type="predicted"/>
<protein>
    <submittedName>
        <fullName evidence="1">1786_t:CDS:1</fullName>
    </submittedName>
</protein>
<dbReference type="Gene3D" id="3.90.226.10">
    <property type="entry name" value="2-enoyl-CoA Hydratase, Chain A, domain 1"/>
    <property type="match status" value="1"/>
</dbReference>
<gene>
    <name evidence="1" type="ORF">FCALED_LOCUS6389</name>
</gene>
<dbReference type="AlphaFoldDB" id="A0A9N9B821"/>
<evidence type="ECO:0000313" key="1">
    <source>
        <dbReference type="EMBL" id="CAG8556644.1"/>
    </source>
</evidence>
<dbReference type="PANTHER" id="PTHR37049">
    <property type="entry name" value="PEPTIDASE S41 FAMILY PROTEIN"/>
    <property type="match status" value="1"/>
</dbReference>